<feature type="transmembrane region" description="Helical" evidence="6">
    <location>
        <begin position="328"/>
        <end position="347"/>
    </location>
</feature>
<dbReference type="GO" id="GO:0022857">
    <property type="term" value="F:transmembrane transporter activity"/>
    <property type="evidence" value="ECO:0007669"/>
    <property type="project" value="InterPro"/>
</dbReference>
<keyword evidence="4 6" id="KW-1133">Transmembrane helix</keyword>
<feature type="transmembrane region" description="Helical" evidence="6">
    <location>
        <begin position="138"/>
        <end position="161"/>
    </location>
</feature>
<proteinExistence type="inferred from homology"/>
<dbReference type="SUPFAM" id="SSF103473">
    <property type="entry name" value="MFS general substrate transporter"/>
    <property type="match status" value="1"/>
</dbReference>
<gene>
    <name evidence="7" type="ORF">DYB35_007208</name>
    <name evidence="8" type="ORF">DYB37_007333</name>
</gene>
<feature type="transmembrane region" description="Helical" evidence="6">
    <location>
        <begin position="453"/>
        <end position="471"/>
    </location>
</feature>
<feature type="transmembrane region" description="Helical" evidence="6">
    <location>
        <begin position="575"/>
        <end position="594"/>
    </location>
</feature>
<dbReference type="PANTHER" id="PTHR11654">
    <property type="entry name" value="OLIGOPEPTIDE TRANSPORTER-RELATED"/>
    <property type="match status" value="1"/>
</dbReference>
<feature type="transmembrane region" description="Helical" evidence="6">
    <location>
        <begin position="213"/>
        <end position="233"/>
    </location>
</feature>
<sequence length="610" mass="67296">MRELVAKNFNFNESLSHRHYSSNGVFTSEMSSPSQQARERDRLLDIKSPHAAEKADEMDVREKHVLWCVCSFILVLETIDSLVFFGISQALKNFTEVKLGYPKATANAIHSTWRSFGDLTPLLGAYLGDELWGRYTSLAVFSVWYVVTMALVSLSAHPYILENHLSFANAAFLIAIFLGVGVARGVYHPNAVTLGADQFDESETDQKEHFFSYFYLAINVGSSVSFGYLTYLSVNGMGNLIPPSYGYFATFTLSGVLLLLAVLLFVAFSSRYVEIPPQEGAFTTIFTSVASTMHECRALVFIAVGFLFFVLSILLNAIALFVGGATGLSHSAGICVCLGVGCWVYKGMDPSYLDGQYTRMPVADMQQILRVLPFSCFLVLWQCTFGQIEANFQSIAQQCDLRLGSGRDAPLIPGAMLGLIDTVGVALVIPLLDYVVLPQLKAWRHRPASPYEKVLAGLTLASVTMLWTGVVETLRRNSGELDLNGPVLETGGHQPMNKFSWGYLVPNYFLVSVCEVLVNVTMYDTFYSNVPTHWKSTAQALNAFMLAMGDNLASIFTLLFAPYIPNDLNKGHLEYMYYCLAGVAALNALGFKIVMTRMHFATHSETSNGA</sequence>
<evidence type="ECO:0000256" key="6">
    <source>
        <dbReference type="SAM" id="Phobius"/>
    </source>
</evidence>
<organism evidence="7 10">
    <name type="scientific">Aphanomyces astaci</name>
    <name type="common">Crayfish plague agent</name>
    <dbReference type="NCBI Taxonomy" id="112090"/>
    <lineage>
        <taxon>Eukaryota</taxon>
        <taxon>Sar</taxon>
        <taxon>Stramenopiles</taxon>
        <taxon>Oomycota</taxon>
        <taxon>Saprolegniomycetes</taxon>
        <taxon>Saprolegniales</taxon>
        <taxon>Verrucalvaceae</taxon>
        <taxon>Aphanomyces</taxon>
    </lineage>
</organism>
<name>A0A3R7BPP0_APHAT</name>
<evidence type="ECO:0000256" key="3">
    <source>
        <dbReference type="ARBA" id="ARBA00022692"/>
    </source>
</evidence>
<accession>A0A3R7BPP0</accession>
<evidence type="ECO:0000313" key="7">
    <source>
        <dbReference type="EMBL" id="RHY97988.1"/>
    </source>
</evidence>
<dbReference type="Gene3D" id="1.20.1250.20">
    <property type="entry name" value="MFS general substrate transporter like domains"/>
    <property type="match status" value="1"/>
</dbReference>
<comment type="caution">
    <text evidence="7">The sequence shown here is derived from an EMBL/GenBank/DDBJ whole genome shotgun (WGS) entry which is preliminary data.</text>
</comment>
<evidence type="ECO:0000256" key="2">
    <source>
        <dbReference type="ARBA" id="ARBA00005982"/>
    </source>
</evidence>
<evidence type="ECO:0000256" key="4">
    <source>
        <dbReference type="ARBA" id="ARBA00022989"/>
    </source>
</evidence>
<comment type="subcellular location">
    <subcellularLocation>
        <location evidence="1">Membrane</location>
        <topology evidence="1">Multi-pass membrane protein</topology>
    </subcellularLocation>
</comment>
<dbReference type="EMBL" id="QUTH01005862">
    <property type="protein sequence ID" value="RHZ08660.1"/>
    <property type="molecule type" value="Genomic_DNA"/>
</dbReference>
<evidence type="ECO:0000313" key="8">
    <source>
        <dbReference type="EMBL" id="RHZ08660.1"/>
    </source>
</evidence>
<feature type="transmembrane region" description="Helical" evidence="6">
    <location>
        <begin position="541"/>
        <end position="563"/>
    </location>
</feature>
<dbReference type="AlphaFoldDB" id="A0A3R7BPP0"/>
<keyword evidence="5 6" id="KW-0472">Membrane</keyword>
<dbReference type="Proteomes" id="UP000285430">
    <property type="component" value="Unassembled WGS sequence"/>
</dbReference>
<evidence type="ECO:0000313" key="9">
    <source>
        <dbReference type="Proteomes" id="UP000285430"/>
    </source>
</evidence>
<feature type="transmembrane region" description="Helical" evidence="6">
    <location>
        <begin position="298"/>
        <end position="322"/>
    </location>
</feature>
<dbReference type="VEuPathDB" id="FungiDB:H257_04147"/>
<evidence type="ECO:0000256" key="1">
    <source>
        <dbReference type="ARBA" id="ARBA00004141"/>
    </source>
</evidence>
<feature type="transmembrane region" description="Helical" evidence="6">
    <location>
        <begin position="167"/>
        <end position="187"/>
    </location>
</feature>
<evidence type="ECO:0000256" key="5">
    <source>
        <dbReference type="ARBA" id="ARBA00023136"/>
    </source>
</evidence>
<reference evidence="9 10" key="1">
    <citation type="submission" date="2018-08" db="EMBL/GenBank/DDBJ databases">
        <title>Aphanomyces genome sequencing and annotation.</title>
        <authorList>
            <person name="Minardi D."/>
            <person name="Oidtmann B."/>
            <person name="Van Der Giezen M."/>
            <person name="Studholme D.J."/>
        </authorList>
    </citation>
    <scope>NUCLEOTIDE SEQUENCE [LARGE SCALE GENOMIC DNA]</scope>
    <source>
        <strain evidence="8 9">Da</strain>
        <strain evidence="7 10">Sv</strain>
    </source>
</reference>
<dbReference type="Pfam" id="PF00854">
    <property type="entry name" value="PTR2"/>
    <property type="match status" value="1"/>
</dbReference>
<protein>
    <recommendedName>
        <fullName evidence="11">Major facilitator superfamily (MFS) profile domain-containing protein</fullName>
    </recommendedName>
</protein>
<feature type="transmembrane region" description="Helical" evidence="6">
    <location>
        <begin position="501"/>
        <end position="520"/>
    </location>
</feature>
<dbReference type="InterPro" id="IPR036259">
    <property type="entry name" value="MFS_trans_sf"/>
</dbReference>
<evidence type="ECO:0000313" key="10">
    <source>
        <dbReference type="Proteomes" id="UP000285712"/>
    </source>
</evidence>
<comment type="similarity">
    <text evidence="2">Belongs to the major facilitator superfamily. Proton-dependent oligopeptide transporter (POT/PTR) (TC 2.A.17) family.</text>
</comment>
<keyword evidence="3 6" id="KW-0812">Transmembrane</keyword>
<dbReference type="GO" id="GO:0016020">
    <property type="term" value="C:membrane"/>
    <property type="evidence" value="ECO:0007669"/>
    <property type="project" value="UniProtKB-SubCell"/>
</dbReference>
<dbReference type="Proteomes" id="UP000285712">
    <property type="component" value="Unassembled WGS sequence"/>
</dbReference>
<feature type="transmembrane region" description="Helical" evidence="6">
    <location>
        <begin position="368"/>
        <end position="388"/>
    </location>
</feature>
<feature type="transmembrane region" description="Helical" evidence="6">
    <location>
        <begin position="411"/>
        <end position="432"/>
    </location>
</feature>
<feature type="transmembrane region" description="Helical" evidence="6">
    <location>
        <begin position="245"/>
        <end position="268"/>
    </location>
</feature>
<dbReference type="InterPro" id="IPR000109">
    <property type="entry name" value="POT_fam"/>
</dbReference>
<dbReference type="EMBL" id="QUTG01002011">
    <property type="protein sequence ID" value="RHY97988.1"/>
    <property type="molecule type" value="Genomic_DNA"/>
</dbReference>
<evidence type="ECO:0008006" key="11">
    <source>
        <dbReference type="Google" id="ProtNLM"/>
    </source>
</evidence>